<dbReference type="NCBIfam" id="TIGR00254">
    <property type="entry name" value="GGDEF"/>
    <property type="match status" value="1"/>
</dbReference>
<keyword evidence="6" id="KW-1185">Reference proteome</keyword>
<dbReference type="SUPFAM" id="SSF55073">
    <property type="entry name" value="Nucleotide cyclase"/>
    <property type="match status" value="1"/>
</dbReference>
<organism evidence="5 6">
    <name type="scientific">Waterburya agarophytonicola KI4</name>
    <dbReference type="NCBI Taxonomy" id="2874699"/>
    <lineage>
        <taxon>Bacteria</taxon>
        <taxon>Bacillati</taxon>
        <taxon>Cyanobacteriota</taxon>
        <taxon>Cyanophyceae</taxon>
        <taxon>Pleurocapsales</taxon>
        <taxon>Hyellaceae</taxon>
        <taxon>Waterburya</taxon>
        <taxon>Waterburya agarophytonicola</taxon>
    </lineage>
</organism>
<dbReference type="PROSITE" id="PS50113">
    <property type="entry name" value="PAC"/>
    <property type="match status" value="2"/>
</dbReference>
<dbReference type="NCBIfam" id="TIGR00229">
    <property type="entry name" value="sensory_box"/>
    <property type="match status" value="2"/>
</dbReference>
<gene>
    <name evidence="5" type="ORF">I4641_02210</name>
</gene>
<dbReference type="InterPro" id="IPR035965">
    <property type="entry name" value="PAS-like_dom_sf"/>
</dbReference>
<dbReference type="CDD" id="cd01948">
    <property type="entry name" value="EAL"/>
    <property type="match status" value="1"/>
</dbReference>
<feature type="domain" description="PAS" evidence="1">
    <location>
        <begin position="35"/>
        <end position="108"/>
    </location>
</feature>
<comment type="caution">
    <text evidence="5">The sequence shown here is derived from an EMBL/GenBank/DDBJ whole genome shotgun (WGS) entry which is preliminary data.</text>
</comment>
<dbReference type="InterPro" id="IPR043128">
    <property type="entry name" value="Rev_trsase/Diguanyl_cyclase"/>
</dbReference>
<dbReference type="AlphaFoldDB" id="A0A964BMA4"/>
<dbReference type="Pfam" id="PF00990">
    <property type="entry name" value="GGDEF"/>
    <property type="match status" value="1"/>
</dbReference>
<dbReference type="InterPro" id="IPR013655">
    <property type="entry name" value="PAS_fold_3"/>
</dbReference>
<feature type="domain" description="GGDEF" evidence="4">
    <location>
        <begin position="323"/>
        <end position="456"/>
    </location>
</feature>
<feature type="domain" description="PAS" evidence="1">
    <location>
        <begin position="164"/>
        <end position="234"/>
    </location>
</feature>
<evidence type="ECO:0000259" key="2">
    <source>
        <dbReference type="PROSITE" id="PS50113"/>
    </source>
</evidence>
<dbReference type="InterPro" id="IPR000014">
    <property type="entry name" value="PAS"/>
</dbReference>
<dbReference type="Gene3D" id="3.30.450.20">
    <property type="entry name" value="PAS domain"/>
    <property type="match status" value="2"/>
</dbReference>
<proteinExistence type="predicted"/>
<dbReference type="CDD" id="cd01949">
    <property type="entry name" value="GGDEF"/>
    <property type="match status" value="1"/>
</dbReference>
<dbReference type="PROSITE" id="PS50883">
    <property type="entry name" value="EAL"/>
    <property type="match status" value="1"/>
</dbReference>
<feature type="domain" description="PAC" evidence="2">
    <location>
        <begin position="111"/>
        <end position="163"/>
    </location>
</feature>
<dbReference type="InterPro" id="IPR001610">
    <property type="entry name" value="PAC"/>
</dbReference>
<feature type="domain" description="EAL" evidence="3">
    <location>
        <begin position="465"/>
        <end position="720"/>
    </location>
</feature>
<feature type="domain" description="PAC" evidence="2">
    <location>
        <begin position="238"/>
        <end position="290"/>
    </location>
</feature>
<sequence length="726" mass="83192">MAGILEQQNSLLSRVEEVLSENQRLRLQFQELTEREALFRQIAENVREVFFVISAKTDEILYISPTYEKVWGRSCQSLYEEPQSWLFAIHPEDSFKALATIETQFRTGDDFEEEYRIIRPDESICWVRVRAFPVRDVMGKVNRFVGIAEDITNRRESEEALRKSEEQFRLTFEMAPIGMAISSLKGKFRRVNQALCDALGYTQEELLGVSFAEISHPEDWEAHRNLEQLLIQGKETDFQIEKRFIAKDGRIVDTLLKVLVVHDSDGKPLHFNNQIVDITERKSMEKQLRHDALHDALTGLPNRALFMDRLEQQLKKSQNNESYLFAVLFLDLDRFKVVNDSVGHLVGDKLLIEIARRLEKSIAPTDTVARLGGDEFTILLENIASKSEATLVAESIYQTLTFPFHIDGYELFSTASIGIALSSVGYDKPEDILRDADVTMYSAKEQGKARYEVFDNSLRDRALLRLEIETDLRRALERKEFEVYYQPITSLKLGILSGFEALVRWNHPTKGRIQPGDFIPICEETGLIVPLSNWLLKEACQTTRSWQLKYPEHPAIRMSINLSAHQFRESQLIQEVESVLQETGLSGKCLKLEITESTLIDNLDTVTEIILHLREKEIQFSIDDFGTGYSSLSYLHRFPVDTIKIDRSFVSQMQAEENSAIVKAIVTLAHMLNMDVIAEGIETTAQLAQLRLLQCEYGQGFFFSKPLNKAQAEALIASSPKWETVK</sequence>
<dbReference type="Gene3D" id="3.20.20.450">
    <property type="entry name" value="EAL domain"/>
    <property type="match status" value="1"/>
</dbReference>
<dbReference type="InterPro" id="IPR000160">
    <property type="entry name" value="GGDEF_dom"/>
</dbReference>
<evidence type="ECO:0000313" key="5">
    <source>
        <dbReference type="EMBL" id="MCC0175794.1"/>
    </source>
</evidence>
<dbReference type="InterPro" id="IPR000700">
    <property type="entry name" value="PAS-assoc_C"/>
</dbReference>
<dbReference type="InterPro" id="IPR035919">
    <property type="entry name" value="EAL_sf"/>
</dbReference>
<accession>A0A964BMA4</accession>
<dbReference type="SMART" id="SM00052">
    <property type="entry name" value="EAL"/>
    <property type="match status" value="1"/>
</dbReference>
<dbReference type="SMART" id="SM00086">
    <property type="entry name" value="PAC"/>
    <property type="match status" value="2"/>
</dbReference>
<dbReference type="InterPro" id="IPR052155">
    <property type="entry name" value="Biofilm_reg_signaling"/>
</dbReference>
<dbReference type="Pfam" id="PF08447">
    <property type="entry name" value="PAS_3"/>
    <property type="match status" value="2"/>
</dbReference>
<protein>
    <submittedName>
        <fullName evidence="5">EAL domain-containing protein</fullName>
    </submittedName>
</protein>
<dbReference type="CDD" id="cd00130">
    <property type="entry name" value="PAS"/>
    <property type="match status" value="2"/>
</dbReference>
<evidence type="ECO:0000259" key="3">
    <source>
        <dbReference type="PROSITE" id="PS50883"/>
    </source>
</evidence>
<dbReference type="PROSITE" id="PS50112">
    <property type="entry name" value="PAS"/>
    <property type="match status" value="2"/>
</dbReference>
<dbReference type="SUPFAM" id="SSF55785">
    <property type="entry name" value="PYP-like sensor domain (PAS domain)"/>
    <property type="match status" value="2"/>
</dbReference>
<dbReference type="InterPro" id="IPR001633">
    <property type="entry name" value="EAL_dom"/>
</dbReference>
<evidence type="ECO:0000313" key="6">
    <source>
        <dbReference type="Proteomes" id="UP000729733"/>
    </source>
</evidence>
<dbReference type="PANTHER" id="PTHR44757">
    <property type="entry name" value="DIGUANYLATE CYCLASE DGCP"/>
    <property type="match status" value="1"/>
</dbReference>
<dbReference type="SUPFAM" id="SSF141868">
    <property type="entry name" value="EAL domain-like"/>
    <property type="match status" value="1"/>
</dbReference>
<dbReference type="Pfam" id="PF00563">
    <property type="entry name" value="EAL"/>
    <property type="match status" value="1"/>
</dbReference>
<dbReference type="FunFam" id="3.30.70.270:FF:000001">
    <property type="entry name" value="Diguanylate cyclase domain protein"/>
    <property type="match status" value="1"/>
</dbReference>
<dbReference type="FunFam" id="3.20.20.450:FF:000001">
    <property type="entry name" value="Cyclic di-GMP phosphodiesterase yahA"/>
    <property type="match status" value="1"/>
</dbReference>
<name>A0A964BMA4_9CYAN</name>
<evidence type="ECO:0000259" key="1">
    <source>
        <dbReference type="PROSITE" id="PS50112"/>
    </source>
</evidence>
<dbReference type="InterPro" id="IPR029787">
    <property type="entry name" value="Nucleotide_cyclase"/>
</dbReference>
<reference evidence="5" key="1">
    <citation type="journal article" date="2021" name="Antonie Van Leeuwenhoek">
        <title>Draft genome and description of Waterburya agarophytonicola gen. nov. sp. nov. (Pleurocapsales, Cyanobacteria): a seaweed symbiont.</title>
        <authorList>
            <person name="Bonthond G."/>
            <person name="Shalygin S."/>
            <person name="Bayer T."/>
            <person name="Weinberger F."/>
        </authorList>
    </citation>
    <scope>NUCLEOTIDE SEQUENCE</scope>
    <source>
        <strain evidence="5">KI4</strain>
    </source>
</reference>
<dbReference type="PROSITE" id="PS50887">
    <property type="entry name" value="GGDEF"/>
    <property type="match status" value="1"/>
</dbReference>
<dbReference type="SMART" id="SM00267">
    <property type="entry name" value="GGDEF"/>
    <property type="match status" value="1"/>
</dbReference>
<dbReference type="Gene3D" id="3.30.70.270">
    <property type="match status" value="1"/>
</dbReference>
<dbReference type="PANTHER" id="PTHR44757:SF2">
    <property type="entry name" value="BIOFILM ARCHITECTURE MAINTENANCE PROTEIN MBAA"/>
    <property type="match status" value="1"/>
</dbReference>
<evidence type="ECO:0000259" key="4">
    <source>
        <dbReference type="PROSITE" id="PS50887"/>
    </source>
</evidence>
<dbReference type="SMART" id="SM00091">
    <property type="entry name" value="PAS"/>
    <property type="match status" value="2"/>
</dbReference>
<dbReference type="EMBL" id="JADWDC010000003">
    <property type="protein sequence ID" value="MCC0175794.1"/>
    <property type="molecule type" value="Genomic_DNA"/>
</dbReference>
<dbReference type="Proteomes" id="UP000729733">
    <property type="component" value="Unassembled WGS sequence"/>
</dbReference>